<dbReference type="EMBL" id="PPEG02000007">
    <property type="protein sequence ID" value="PWN59929.1"/>
    <property type="molecule type" value="Genomic_DNA"/>
</dbReference>
<accession>A0A316WFP4</accession>
<organism evidence="1 2">
    <name type="scientific">Chryseobacterium viscerum</name>
    <dbReference type="NCBI Taxonomy" id="1037377"/>
    <lineage>
        <taxon>Bacteria</taxon>
        <taxon>Pseudomonadati</taxon>
        <taxon>Bacteroidota</taxon>
        <taxon>Flavobacteriia</taxon>
        <taxon>Flavobacteriales</taxon>
        <taxon>Weeksellaceae</taxon>
        <taxon>Chryseobacterium group</taxon>
        <taxon>Chryseobacterium</taxon>
    </lineage>
</organism>
<proteinExistence type="predicted"/>
<gene>
    <name evidence="1" type="ORF">C1634_018090</name>
</gene>
<reference evidence="1 2" key="1">
    <citation type="submission" date="2018-04" db="EMBL/GenBank/DDBJ databases">
        <title>Chryseobacterium oncorhynchi 701B-08T from rainbow trout, and Chryseobacterium viscerum 687B-08T from diseased fish.</title>
        <authorList>
            <person name="Jeong J.-J."/>
            <person name="Lee Y.J."/>
            <person name="Pathiraja D."/>
            <person name="Park B."/>
            <person name="Choi I.-G."/>
            <person name="Kim K.D."/>
        </authorList>
    </citation>
    <scope>NUCLEOTIDE SEQUENCE [LARGE SCALE GENOMIC DNA]</scope>
    <source>
        <strain evidence="1 2">687B-08</strain>
    </source>
</reference>
<dbReference type="RefSeq" id="WP_103234735.1">
    <property type="nucleotide sequence ID" value="NZ_PPEG02000007.1"/>
</dbReference>
<comment type="caution">
    <text evidence="1">The sequence shown here is derived from an EMBL/GenBank/DDBJ whole genome shotgun (WGS) entry which is preliminary data.</text>
</comment>
<evidence type="ECO:0000313" key="2">
    <source>
        <dbReference type="Proteomes" id="UP000236413"/>
    </source>
</evidence>
<dbReference type="Proteomes" id="UP000236413">
    <property type="component" value="Unassembled WGS sequence"/>
</dbReference>
<name>A0A316WFP4_9FLAO</name>
<sequence length="92" mass="10961">MENKETEINELLAMLSKELPHHYEITDFWDGDLTAVGIRVGNNLIYISTFDYNKTHRYNVVIEDYYDIGKIIEEDQECTYNELKEIIKKLKE</sequence>
<evidence type="ECO:0000313" key="1">
    <source>
        <dbReference type="EMBL" id="PWN59929.1"/>
    </source>
</evidence>
<protein>
    <submittedName>
        <fullName evidence="1">Uncharacterized protein</fullName>
    </submittedName>
</protein>
<dbReference type="AlphaFoldDB" id="A0A316WFP4"/>